<evidence type="ECO:0000256" key="3">
    <source>
        <dbReference type="ARBA" id="ARBA00022448"/>
    </source>
</evidence>
<keyword evidence="5 12" id="KW-0349">Heme</keyword>
<dbReference type="GO" id="GO:0019333">
    <property type="term" value="P:denitrification pathway"/>
    <property type="evidence" value="ECO:0007669"/>
    <property type="project" value="InterPro"/>
</dbReference>
<dbReference type="GO" id="GO:0005886">
    <property type="term" value="C:plasma membrane"/>
    <property type="evidence" value="ECO:0007669"/>
    <property type="project" value="UniProtKB-SubCell"/>
</dbReference>
<evidence type="ECO:0000256" key="9">
    <source>
        <dbReference type="ARBA" id="ARBA00022989"/>
    </source>
</evidence>
<dbReference type="Proteomes" id="UP000031623">
    <property type="component" value="Chromosome"/>
</dbReference>
<dbReference type="GO" id="GO:0009055">
    <property type="term" value="F:electron transfer activity"/>
    <property type="evidence" value="ECO:0007669"/>
    <property type="project" value="TreeGrafter"/>
</dbReference>
<feature type="binding site" description="axial binding residue" evidence="14">
    <location>
        <position position="137"/>
    </location>
    <ligand>
        <name>heme</name>
        <dbReference type="ChEBI" id="CHEBI:30413"/>
        <label>3</label>
    </ligand>
    <ligandPart>
        <name>Fe</name>
        <dbReference type="ChEBI" id="CHEBI:18248"/>
    </ligandPart>
</feature>
<dbReference type="OrthoDB" id="9782159at2"/>
<sequence length="189" mass="21834">MITNEFQQSRKKWWLWGIFIFIGGILVAGLFTIAVEMTNTTEFCISCHTMTINLEELKTTAHYNNASGVTVGCPDCHVPRALVPKLWAKLIATKDIYHEIMGTIDTREKYNANRWRMANRVWEKMKATQSQECRHCHSFEHMDLSVQDRFARKKHERAVDKGETCIDCHQGIAHELPDEPSKKEVNLGQ</sequence>
<feature type="binding site" description="covalent" evidence="13">
    <location>
        <position position="76"/>
    </location>
    <ligand>
        <name>heme</name>
        <dbReference type="ChEBI" id="CHEBI:30413"/>
        <label>2</label>
    </ligand>
</feature>
<keyword evidence="18" id="KW-1185">Reference proteome</keyword>
<feature type="binding site" description="axial binding residue" evidence="14">
    <location>
        <position position="50"/>
    </location>
    <ligand>
        <name>heme</name>
        <dbReference type="ChEBI" id="CHEBI:30413"/>
        <label>1</label>
    </ligand>
    <ligandPart>
        <name>Fe</name>
        <dbReference type="ChEBI" id="CHEBI:18248"/>
    </ligandPart>
</feature>
<feature type="binding site" description="covalent" evidence="13">
    <location>
        <position position="136"/>
    </location>
    <ligand>
        <name>heme</name>
        <dbReference type="ChEBI" id="CHEBI:30413"/>
        <label>4</label>
    </ligand>
</feature>
<keyword evidence="10 12" id="KW-0408">Iron</keyword>
<dbReference type="GO" id="GO:0009061">
    <property type="term" value="P:anaerobic respiration"/>
    <property type="evidence" value="ECO:0007669"/>
    <property type="project" value="TreeGrafter"/>
</dbReference>
<accession>A0A090BV00</accession>
<dbReference type="PANTHER" id="PTHR30333:SF3">
    <property type="entry name" value="CYTOCHROME C-TYPE PROTEIN TORY"/>
    <property type="match status" value="1"/>
</dbReference>
<keyword evidence="7 12" id="KW-0479">Metal-binding</keyword>
<feature type="binding site" description="covalent" evidence="13">
    <location>
        <position position="133"/>
    </location>
    <ligand>
        <name>heme</name>
        <dbReference type="ChEBI" id="CHEBI:30413"/>
        <label>3</label>
    </ligand>
</feature>
<dbReference type="Pfam" id="PF03264">
    <property type="entry name" value="Cytochrom_NNT"/>
    <property type="match status" value="1"/>
</dbReference>
<feature type="transmembrane region" description="Helical" evidence="15">
    <location>
        <begin position="12"/>
        <end position="35"/>
    </location>
</feature>
<dbReference type="EMBL" id="AP014633">
    <property type="protein sequence ID" value="BAP55991.1"/>
    <property type="molecule type" value="Genomic_DNA"/>
</dbReference>
<evidence type="ECO:0000256" key="1">
    <source>
        <dbReference type="ARBA" id="ARBA00004162"/>
    </source>
</evidence>
<evidence type="ECO:0000256" key="8">
    <source>
        <dbReference type="ARBA" id="ARBA00022982"/>
    </source>
</evidence>
<evidence type="ECO:0000256" key="2">
    <source>
        <dbReference type="ARBA" id="ARBA00007395"/>
    </source>
</evidence>
<dbReference type="InterPro" id="IPR024717">
    <property type="entry name" value="NapC/NirT/NrfH"/>
</dbReference>
<keyword evidence="6 15" id="KW-0812">Transmembrane</keyword>
<keyword evidence="4" id="KW-1003">Cell membrane</keyword>
<proteinExistence type="inferred from homology"/>
<dbReference type="InterPro" id="IPR051174">
    <property type="entry name" value="Cytochrome_c-type_ET"/>
</dbReference>
<evidence type="ECO:0000256" key="4">
    <source>
        <dbReference type="ARBA" id="ARBA00022475"/>
    </source>
</evidence>
<comment type="similarity">
    <text evidence="2">Belongs to the NapC/NirT/NrfH family.</text>
</comment>
<dbReference type="InterPro" id="IPR005126">
    <property type="entry name" value="NapC/NirT_cyt_c_N"/>
</dbReference>
<gene>
    <name evidence="17" type="ORF">THII_1694</name>
</gene>
<feature type="binding site" description="axial binding residue" evidence="14">
    <location>
        <position position="174"/>
    </location>
    <ligand>
        <name>heme</name>
        <dbReference type="ChEBI" id="CHEBI:30413"/>
        <label>2</label>
    </ligand>
    <ligandPart>
        <name>Fe</name>
        <dbReference type="ChEBI" id="CHEBI:18248"/>
    </ligandPart>
</feature>
<protein>
    <recommendedName>
        <fullName evidence="12">Cytochrome c-type protein</fullName>
    </recommendedName>
</protein>
<dbReference type="FunFam" id="1.10.3820.10:FF:000001">
    <property type="entry name" value="Cytochrome c-type protein"/>
    <property type="match status" value="1"/>
</dbReference>
<dbReference type="PANTHER" id="PTHR30333">
    <property type="entry name" value="CYTOCHROME C-TYPE PROTEIN"/>
    <property type="match status" value="1"/>
</dbReference>
<evidence type="ECO:0000259" key="16">
    <source>
        <dbReference type="Pfam" id="PF03264"/>
    </source>
</evidence>
<feature type="domain" description="NapC/NirT cytochrome c N-terminal" evidence="16">
    <location>
        <begin position="9"/>
        <end position="178"/>
    </location>
</feature>
<dbReference type="GO" id="GO:0046872">
    <property type="term" value="F:metal ion binding"/>
    <property type="evidence" value="ECO:0007669"/>
    <property type="project" value="UniProtKB-KW"/>
</dbReference>
<feature type="binding site" description="covalent" evidence="13">
    <location>
        <position position="73"/>
    </location>
    <ligand>
        <name>heme</name>
        <dbReference type="ChEBI" id="CHEBI:30413"/>
        <label>2</label>
    </ligand>
</feature>
<dbReference type="InterPro" id="IPR038266">
    <property type="entry name" value="NapC/NirT_cytc_sf"/>
</dbReference>
<dbReference type="Gene3D" id="1.10.3820.10">
    <property type="entry name" value="Di-heme elbow motif domain"/>
    <property type="match status" value="1"/>
</dbReference>
<dbReference type="STRING" id="40754.THII_1694"/>
<keyword evidence="11 15" id="KW-0472">Membrane</keyword>
<dbReference type="PIRSF" id="PIRSF000013">
    <property type="entry name" value="4_hem_cytochrm_NapC"/>
    <property type="match status" value="1"/>
</dbReference>
<feature type="binding site" description="axial binding residue" evidence="14">
    <location>
        <position position="95"/>
    </location>
    <ligand>
        <name>heme</name>
        <dbReference type="ChEBI" id="CHEBI:30413"/>
        <label>1</label>
    </ligand>
    <ligandPart>
        <name>Fe</name>
        <dbReference type="ChEBI" id="CHEBI:18248"/>
    </ligandPart>
</feature>
<dbReference type="HOGENOM" id="CLU_096753_2_0_6"/>
<reference evidence="17 18" key="1">
    <citation type="journal article" date="2014" name="ISME J.">
        <title>Ecophysiology of Thioploca ingrica as revealed by the complete genome sequence supplemented with proteomic evidence.</title>
        <authorList>
            <person name="Kojima H."/>
            <person name="Ogura Y."/>
            <person name="Yamamoto N."/>
            <person name="Togashi T."/>
            <person name="Mori H."/>
            <person name="Watanabe T."/>
            <person name="Nemoto F."/>
            <person name="Kurokawa K."/>
            <person name="Hayashi T."/>
            <person name="Fukui M."/>
        </authorList>
    </citation>
    <scope>NUCLEOTIDE SEQUENCE [LARGE SCALE GENOMIC DNA]</scope>
</reference>
<feature type="binding site" description="covalent" evidence="13">
    <location>
        <position position="165"/>
    </location>
    <ligand>
        <name>heme</name>
        <dbReference type="ChEBI" id="CHEBI:30413"/>
        <label>4</label>
    </ligand>
</feature>
<evidence type="ECO:0000256" key="15">
    <source>
        <dbReference type="SAM" id="Phobius"/>
    </source>
</evidence>
<evidence type="ECO:0000256" key="6">
    <source>
        <dbReference type="ARBA" id="ARBA00022692"/>
    </source>
</evidence>
<feature type="binding site" description="covalent" evidence="13">
    <location>
        <position position="168"/>
    </location>
    <ligand>
        <name>heme</name>
        <dbReference type="ChEBI" id="CHEBI:30413"/>
        <label>4</label>
    </ligand>
</feature>
<feature type="binding site" evidence="13">
    <location>
        <position position="95"/>
    </location>
    <ligand>
        <name>a menaquinol</name>
        <dbReference type="ChEBI" id="CHEBI:18151"/>
    </ligand>
</feature>
<feature type="binding site" description="covalent" evidence="13">
    <location>
        <position position="47"/>
    </location>
    <ligand>
        <name>heme</name>
        <dbReference type="ChEBI" id="CHEBI:30413"/>
        <label>1</label>
    </ligand>
</feature>
<comment type="cofactor">
    <cofactor evidence="13">
        <name>heme</name>
        <dbReference type="ChEBI" id="CHEBI:30413"/>
    </cofactor>
    <text evidence="13">Binds 4 heme groups per subunit.</text>
</comment>
<organism evidence="17 18">
    <name type="scientific">Thioploca ingrica</name>
    <dbReference type="NCBI Taxonomy" id="40754"/>
    <lineage>
        <taxon>Bacteria</taxon>
        <taxon>Pseudomonadati</taxon>
        <taxon>Pseudomonadota</taxon>
        <taxon>Gammaproteobacteria</taxon>
        <taxon>Thiotrichales</taxon>
        <taxon>Thiotrichaceae</taxon>
        <taxon>Thioploca</taxon>
    </lineage>
</organism>
<keyword evidence="3 12" id="KW-0813">Transport</keyword>
<comment type="subcellular location">
    <subcellularLocation>
        <location evidence="1">Cell membrane</location>
        <topology evidence="1">Single-pass membrane protein</topology>
    </subcellularLocation>
</comment>
<feature type="binding site" description="axial binding residue" evidence="14">
    <location>
        <position position="77"/>
    </location>
    <ligand>
        <name>heme</name>
        <dbReference type="ChEBI" id="CHEBI:30413"/>
        <label>2</label>
    </ligand>
    <ligandPart>
        <name>Fe</name>
        <dbReference type="ChEBI" id="CHEBI:18248"/>
    </ligandPart>
</feature>
<feature type="binding site" description="axial binding residue" evidence="14">
    <location>
        <position position="169"/>
    </location>
    <ligand>
        <name>heme</name>
        <dbReference type="ChEBI" id="CHEBI:30413"/>
        <label>4</label>
    </ligand>
    <ligandPart>
        <name>Fe</name>
        <dbReference type="ChEBI" id="CHEBI:18248"/>
    </ligandPart>
</feature>
<evidence type="ECO:0000256" key="11">
    <source>
        <dbReference type="ARBA" id="ARBA00023136"/>
    </source>
</evidence>
<name>A0A090BV00_9GAMM</name>
<evidence type="ECO:0000256" key="5">
    <source>
        <dbReference type="ARBA" id="ARBA00022617"/>
    </source>
</evidence>
<comment type="PTM">
    <text evidence="12">Binds 4 heme groups per subunit.</text>
</comment>
<feature type="binding site" description="covalent" evidence="13">
    <location>
        <position position="44"/>
    </location>
    <ligand>
        <name>heme</name>
        <dbReference type="ChEBI" id="CHEBI:30413"/>
        <label>1</label>
    </ligand>
</feature>
<dbReference type="KEGG" id="tig:THII_1694"/>
<dbReference type="AlphaFoldDB" id="A0A090BV00"/>
<dbReference type="SUPFAM" id="SSF48695">
    <property type="entry name" value="Multiheme cytochromes"/>
    <property type="match status" value="1"/>
</dbReference>
<evidence type="ECO:0000313" key="18">
    <source>
        <dbReference type="Proteomes" id="UP000031623"/>
    </source>
</evidence>
<evidence type="ECO:0000313" key="17">
    <source>
        <dbReference type="EMBL" id="BAP55991.1"/>
    </source>
</evidence>
<evidence type="ECO:0000256" key="14">
    <source>
        <dbReference type="PIRSR" id="PIRSR000013-2"/>
    </source>
</evidence>
<keyword evidence="8 12" id="KW-0249">Electron transport</keyword>
<dbReference type="InterPro" id="IPR036280">
    <property type="entry name" value="Multihaem_cyt_sf"/>
</dbReference>
<dbReference type="GO" id="GO:0020037">
    <property type="term" value="F:heme binding"/>
    <property type="evidence" value="ECO:0007669"/>
    <property type="project" value="InterPro"/>
</dbReference>
<evidence type="ECO:0000256" key="13">
    <source>
        <dbReference type="PIRSR" id="PIRSR000013-1"/>
    </source>
</evidence>
<evidence type="ECO:0000256" key="10">
    <source>
        <dbReference type="ARBA" id="ARBA00023004"/>
    </source>
</evidence>
<evidence type="ECO:0000256" key="7">
    <source>
        <dbReference type="ARBA" id="ARBA00022723"/>
    </source>
</evidence>
<evidence type="ECO:0000256" key="12">
    <source>
        <dbReference type="PIRNR" id="PIRNR000013"/>
    </source>
</evidence>
<keyword evidence="9 15" id="KW-1133">Transmembrane helix</keyword>